<feature type="transmembrane region" description="Helical" evidence="1">
    <location>
        <begin position="407"/>
        <end position="428"/>
    </location>
</feature>
<dbReference type="PANTHER" id="PTHR37813">
    <property type="entry name" value="FELS-2 PROPHAGE PROTEIN"/>
    <property type="match status" value="1"/>
</dbReference>
<keyword evidence="1" id="KW-0812">Transmembrane</keyword>
<organism evidence="2 3">
    <name type="scientific">Salinisphaera orenii YIM 95161</name>
    <dbReference type="NCBI Taxonomy" id="1051139"/>
    <lineage>
        <taxon>Bacteria</taxon>
        <taxon>Pseudomonadati</taxon>
        <taxon>Pseudomonadota</taxon>
        <taxon>Gammaproteobacteria</taxon>
        <taxon>Salinisphaerales</taxon>
        <taxon>Salinisphaeraceae</taxon>
        <taxon>Salinisphaera</taxon>
    </lineage>
</organism>
<protein>
    <submittedName>
        <fullName evidence="2">Uncharacterized protein</fullName>
    </submittedName>
</protein>
<name>A0A423PRQ2_9GAMM</name>
<evidence type="ECO:0000256" key="1">
    <source>
        <dbReference type="SAM" id="Phobius"/>
    </source>
</evidence>
<comment type="caution">
    <text evidence="2">The sequence shown here is derived from an EMBL/GenBank/DDBJ whole genome shotgun (WGS) entry which is preliminary data.</text>
</comment>
<reference evidence="2 3" key="1">
    <citation type="submission" date="2013-10" db="EMBL/GenBank/DDBJ databases">
        <title>Salinisphaera halophila YIM 95161 Genome Sequencing.</title>
        <authorList>
            <person name="Lai Q."/>
            <person name="Li C."/>
            <person name="Shao Z."/>
        </authorList>
    </citation>
    <scope>NUCLEOTIDE SEQUENCE [LARGE SCALE GENOMIC DNA]</scope>
    <source>
        <strain evidence="2 3">YIM 95161</strain>
    </source>
</reference>
<evidence type="ECO:0000313" key="3">
    <source>
        <dbReference type="Proteomes" id="UP000285123"/>
    </source>
</evidence>
<feature type="transmembrane region" description="Helical" evidence="1">
    <location>
        <begin position="343"/>
        <end position="368"/>
    </location>
</feature>
<gene>
    <name evidence="2" type="ORF">SAHL_10885</name>
</gene>
<dbReference type="PANTHER" id="PTHR37813:SF1">
    <property type="entry name" value="FELS-2 PROPHAGE PROTEIN"/>
    <property type="match status" value="1"/>
</dbReference>
<sequence length="825" mass="85870">MAGDAQMAVSVLLNARDRLTGSVAGARRMTQRLGDTVTRIGRNAGFDRLRRRIDRTRTAAGGLVRSVGRVSGRLAAVAGGATAALVGATTSVADHGDSVAKMADQYGIGIESLQEYQFAAERMGVSQSTFNQGISAFAKRVGEARQGMGRLQSQLKDQNPELLKNLKNTKSVDEALRLYLQAIDQAPDAIDKTALASAGFSRGAQDMSRIVRDGMGEVDRLRERAQELGVVLSEDAARDAEAFQDSMTNMQGSVTGLKNLVGGALLPVITSTMDRITAYVVGNRDAVRDWAEGFAAKLPGRLQMLRDGFASAVESASNLIDRAQPLIDVVRSIADRFGAMNTAVAGVAAILAAPILAPLVSLTASLVMLGSTTVGITAKLLSMAGAGTVVKAGFTAIAAGIRAAGAAVLANPIVATIALIAGAAYLIYRNWDTIAPYVQGVWDAVTGIVSDAHAAITGWLGFDPVAWMRPLWDGMTQYVGGIMAAIRTIVSGDMSGIGDLLLALSPLNILKPAFKQAYDWLSSIDWSAAGRKLLGTVVDGLKRAGGAAKDAVQDSLSKTYDWLSNIDWSAAGKKLLGTFVDGLTSAGGAVVDSVKGVFSGVMDYFPGSDAKRGPLSNLTRSGRALPATFAGGVADNGRALVGAVDRVMAAANDSLATPLRGPTIEAGNAAVAPGRAPAPPRPARAAERAVEGARVVPLRLPAAAQMPAAEAAIDGLAERLTRAIPAPAASHTTERERVVEREAAREQPRAALLGAAGGGTAPAEGRARTRRGVHVERVEFAPQVTIQAGEEASAVDIADEFDRRMAGWRDADLWGGVQDLPGEDA</sequence>
<keyword evidence="1" id="KW-0472">Membrane</keyword>
<dbReference type="Proteomes" id="UP000285123">
    <property type="component" value="Unassembled WGS sequence"/>
</dbReference>
<accession>A0A423PRQ2</accession>
<keyword evidence="1" id="KW-1133">Transmembrane helix</keyword>
<feature type="transmembrane region" description="Helical" evidence="1">
    <location>
        <begin position="380"/>
        <end position="401"/>
    </location>
</feature>
<dbReference type="EMBL" id="AYKF01000088">
    <property type="protein sequence ID" value="ROO28285.1"/>
    <property type="molecule type" value="Genomic_DNA"/>
</dbReference>
<evidence type="ECO:0000313" key="2">
    <source>
        <dbReference type="EMBL" id="ROO28285.1"/>
    </source>
</evidence>
<dbReference type="OrthoDB" id="8019720at2"/>
<dbReference type="AlphaFoldDB" id="A0A423PRQ2"/>
<dbReference type="RefSeq" id="WP_123591431.1">
    <property type="nucleotide sequence ID" value="NZ_AYKF01000088.1"/>
</dbReference>
<proteinExistence type="predicted"/>